<dbReference type="InterPro" id="IPR013785">
    <property type="entry name" value="Aldolase_TIM"/>
</dbReference>
<dbReference type="SFLD" id="SFLDG01083">
    <property type="entry name" value="Uncharacterised_Radical_SAM_Su"/>
    <property type="match status" value="1"/>
</dbReference>
<dbReference type="GO" id="GO:0051539">
    <property type="term" value="F:4 iron, 4 sulfur cluster binding"/>
    <property type="evidence" value="ECO:0007669"/>
    <property type="project" value="UniProtKB-KW"/>
</dbReference>
<keyword evidence="4" id="KW-0479">Metal-binding</keyword>
<accession>A0A7V3NTY1</accession>
<dbReference type="GO" id="GO:0003824">
    <property type="term" value="F:catalytic activity"/>
    <property type="evidence" value="ECO:0007669"/>
    <property type="project" value="InterPro"/>
</dbReference>
<evidence type="ECO:0000256" key="6">
    <source>
        <dbReference type="ARBA" id="ARBA00023014"/>
    </source>
</evidence>
<dbReference type="SUPFAM" id="SSF102114">
    <property type="entry name" value="Radical SAM enzymes"/>
    <property type="match status" value="1"/>
</dbReference>
<name>A0A7V3NTY1_UNCW3</name>
<dbReference type="AlphaFoldDB" id="A0A7V3NTY1"/>
<comment type="caution">
    <text evidence="8">The sequence shown here is derived from an EMBL/GenBank/DDBJ whole genome shotgun (WGS) entry which is preliminary data.</text>
</comment>
<dbReference type="GO" id="GO:0046872">
    <property type="term" value="F:metal ion binding"/>
    <property type="evidence" value="ECO:0007669"/>
    <property type="project" value="UniProtKB-KW"/>
</dbReference>
<keyword evidence="2" id="KW-0004">4Fe-4S</keyword>
<reference evidence="8" key="1">
    <citation type="journal article" date="2020" name="mSystems">
        <title>Genome- and Community-Level Interaction Insights into Carbon Utilization and Element Cycling Functions of Hydrothermarchaeota in Hydrothermal Sediment.</title>
        <authorList>
            <person name="Zhou Z."/>
            <person name="Liu Y."/>
            <person name="Xu W."/>
            <person name="Pan J."/>
            <person name="Luo Z.H."/>
            <person name="Li M."/>
        </authorList>
    </citation>
    <scope>NUCLEOTIDE SEQUENCE [LARGE SCALE GENOMIC DNA]</scope>
    <source>
        <strain evidence="8">SpSt-754</strain>
    </source>
</reference>
<dbReference type="InterPro" id="IPR040084">
    <property type="entry name" value="GTPase_Obg"/>
</dbReference>
<evidence type="ECO:0000256" key="1">
    <source>
        <dbReference type="ARBA" id="ARBA00001966"/>
    </source>
</evidence>
<evidence type="ECO:0000256" key="2">
    <source>
        <dbReference type="ARBA" id="ARBA00022485"/>
    </source>
</evidence>
<dbReference type="PANTHER" id="PTHR43787">
    <property type="entry name" value="FEMO COFACTOR BIOSYNTHESIS PROTEIN NIFB-RELATED"/>
    <property type="match status" value="1"/>
</dbReference>
<feature type="domain" description="Radical SAM core" evidence="7">
    <location>
        <begin position="17"/>
        <end position="248"/>
    </location>
</feature>
<evidence type="ECO:0000256" key="4">
    <source>
        <dbReference type="ARBA" id="ARBA00022723"/>
    </source>
</evidence>
<dbReference type="CDD" id="cd01335">
    <property type="entry name" value="Radical_SAM"/>
    <property type="match status" value="1"/>
</dbReference>
<comment type="cofactor">
    <cofactor evidence="1">
        <name>[4Fe-4S] cluster</name>
        <dbReference type="ChEBI" id="CHEBI:49883"/>
    </cofactor>
</comment>
<dbReference type="PANTHER" id="PTHR43787:SF11">
    <property type="entry name" value="UPF0026 PROTEIN SLR1464"/>
    <property type="match status" value="1"/>
</dbReference>
<dbReference type="Pfam" id="PF04055">
    <property type="entry name" value="Radical_SAM"/>
    <property type="match status" value="1"/>
</dbReference>
<keyword evidence="3" id="KW-0949">S-adenosyl-L-methionine</keyword>
<dbReference type="Gene3D" id="3.20.20.70">
    <property type="entry name" value="Aldolase class I"/>
    <property type="match status" value="1"/>
</dbReference>
<dbReference type="InterPro" id="IPR007197">
    <property type="entry name" value="rSAM"/>
</dbReference>
<sequence>MAEAIGTAIAFGPVPSRRLGRSLGVNNIPPKVCSYSCVYCQLGRSLRMTFKRQKFFEPEEIFNSVKNKVEEVTKRGEKIDYITFVPDGEPTIDISLGKEARMLKELRIPLAIITNSSLIFEESVQEDLMNFDYVSVKVDAVSREIWRKVDRPFKTLELNEILEGIRKFSSKIKGILVSETMLIDGIDYKDEFKRIAEFLSTIDNLKTSYIAIPTRPPAENWVKPPREEVLNEAFHIFESFLGNRVEFLVGYEGDAFASLGDLEEELLSITAVHPMREEAVIEMVKRHGSDFRKVEGLVERGLIKKVEYLGTIYYVRRFR</sequence>
<gene>
    <name evidence="8" type="ORF">ENV38_05515</name>
</gene>
<dbReference type="SFLD" id="SFLDS00029">
    <property type="entry name" value="Radical_SAM"/>
    <property type="match status" value="1"/>
</dbReference>
<keyword evidence="5" id="KW-0408">Iron</keyword>
<dbReference type="SMART" id="SM00729">
    <property type="entry name" value="Elp3"/>
    <property type="match status" value="1"/>
</dbReference>
<dbReference type="InterPro" id="IPR006638">
    <property type="entry name" value="Elp3/MiaA/NifB-like_rSAM"/>
</dbReference>
<evidence type="ECO:0000313" key="8">
    <source>
        <dbReference type="EMBL" id="HGB36343.1"/>
    </source>
</evidence>
<dbReference type="InterPro" id="IPR058240">
    <property type="entry name" value="rSAM_sf"/>
</dbReference>
<dbReference type="EMBL" id="DTGD01000206">
    <property type="protein sequence ID" value="HGB36343.1"/>
    <property type="molecule type" value="Genomic_DNA"/>
</dbReference>
<evidence type="ECO:0000256" key="3">
    <source>
        <dbReference type="ARBA" id="ARBA00022691"/>
    </source>
</evidence>
<organism evidence="8">
    <name type="scientific">candidate division WOR-3 bacterium</name>
    <dbReference type="NCBI Taxonomy" id="2052148"/>
    <lineage>
        <taxon>Bacteria</taxon>
        <taxon>Bacteria division WOR-3</taxon>
    </lineage>
</organism>
<keyword evidence="6" id="KW-0411">Iron-sulfur</keyword>
<dbReference type="PROSITE" id="PS51918">
    <property type="entry name" value="RADICAL_SAM"/>
    <property type="match status" value="1"/>
</dbReference>
<protein>
    <submittedName>
        <fullName evidence="8">Radical SAM protein</fullName>
    </submittedName>
</protein>
<evidence type="ECO:0000256" key="5">
    <source>
        <dbReference type="ARBA" id="ARBA00023004"/>
    </source>
</evidence>
<proteinExistence type="predicted"/>
<evidence type="ECO:0000259" key="7">
    <source>
        <dbReference type="PROSITE" id="PS51918"/>
    </source>
</evidence>